<comment type="caution">
    <text evidence="8">The sequence shown here is derived from an EMBL/GenBank/DDBJ whole genome shotgun (WGS) entry which is preliminary data.</text>
</comment>
<evidence type="ECO:0000256" key="6">
    <source>
        <dbReference type="ARBA" id="ARBA00023002"/>
    </source>
</evidence>
<evidence type="ECO:0000313" key="8">
    <source>
        <dbReference type="EMBL" id="GAA5158500.1"/>
    </source>
</evidence>
<sequence>MAEQPDCDVVVIGAGFSGLYAMHELRNRMGLRVIGLEAAPDVGGTWYWNRYPGARCDIESIHYSYSFDEQLQQDWTWSERYSAQPEILAYLNHVADRFDLRRDYRFGVKVVSMEWDDDARHWRVGTDRGHEILTRFVVAGTGNVSIPKEPEFNGLESFNGPVYATHAWPHTEPDLAGKRVGIIGTGASGIQAIPKLAERAGHLTVFQRTPNFATPLRNRPSDPEEVARTKANYPGVRAAARDSFLGVPYRRPEHLALEVDPEHRRATYDRGWQTGGFAILMESYRDLLVDEKANDTVAEFTRERIRERVADPAVAEMLCPDDHPLGTKRLPMETDYYETYNRDNVTLVNVKPNQVEAVTPTGLRLADGTEYDLDVLVLATGFDAFTGALTRMGVVGREGQKLNDVWAAGPVSYLGLMTHGFPNLFTITGPGAAVALYNNPLAIEDHVDLATKALQYVLDHGHRTMEPDAQAQAQWREELNERAHATLFPRAASWYMGANIPGKPRVVMMYVGAAAEYRATCAEVVENDWRGFRFD</sequence>
<keyword evidence="7" id="KW-0503">Monooxygenase</keyword>
<comment type="similarity">
    <text evidence="2">Belongs to the FAD-binding monooxygenase family.</text>
</comment>
<reference evidence="9" key="1">
    <citation type="journal article" date="2019" name="Int. J. Syst. Evol. Microbiol.">
        <title>The Global Catalogue of Microorganisms (GCM) 10K type strain sequencing project: providing services to taxonomists for standard genome sequencing and annotation.</title>
        <authorList>
            <consortium name="The Broad Institute Genomics Platform"/>
            <consortium name="The Broad Institute Genome Sequencing Center for Infectious Disease"/>
            <person name="Wu L."/>
            <person name="Ma J."/>
        </authorList>
    </citation>
    <scope>NUCLEOTIDE SEQUENCE [LARGE SCALE GENOMIC DNA]</scope>
    <source>
        <strain evidence="9">JCM 18303</strain>
    </source>
</reference>
<keyword evidence="9" id="KW-1185">Reference proteome</keyword>
<evidence type="ECO:0000256" key="7">
    <source>
        <dbReference type="ARBA" id="ARBA00023033"/>
    </source>
</evidence>
<gene>
    <name evidence="8" type="ORF">GCM10023321_38360</name>
</gene>
<organism evidence="8 9">
    <name type="scientific">Pseudonocardia eucalypti</name>
    <dbReference type="NCBI Taxonomy" id="648755"/>
    <lineage>
        <taxon>Bacteria</taxon>
        <taxon>Bacillati</taxon>
        <taxon>Actinomycetota</taxon>
        <taxon>Actinomycetes</taxon>
        <taxon>Pseudonocardiales</taxon>
        <taxon>Pseudonocardiaceae</taxon>
        <taxon>Pseudonocardia</taxon>
    </lineage>
</organism>
<evidence type="ECO:0000313" key="9">
    <source>
        <dbReference type="Proteomes" id="UP001428817"/>
    </source>
</evidence>
<dbReference type="Proteomes" id="UP001428817">
    <property type="component" value="Unassembled WGS sequence"/>
</dbReference>
<dbReference type="SUPFAM" id="SSF51905">
    <property type="entry name" value="FAD/NAD(P)-binding domain"/>
    <property type="match status" value="3"/>
</dbReference>
<comment type="cofactor">
    <cofactor evidence="1">
        <name>FAD</name>
        <dbReference type="ChEBI" id="CHEBI:57692"/>
    </cofactor>
</comment>
<keyword evidence="3" id="KW-0285">Flavoprotein</keyword>
<dbReference type="InterPro" id="IPR036188">
    <property type="entry name" value="FAD/NAD-bd_sf"/>
</dbReference>
<keyword evidence="5" id="KW-0521">NADP</keyword>
<accession>A0ABP9Q8A8</accession>
<proteinExistence type="inferred from homology"/>
<dbReference type="Gene3D" id="3.50.50.60">
    <property type="entry name" value="FAD/NAD(P)-binding domain"/>
    <property type="match status" value="3"/>
</dbReference>
<dbReference type="EMBL" id="BAABJP010000015">
    <property type="protein sequence ID" value="GAA5158500.1"/>
    <property type="molecule type" value="Genomic_DNA"/>
</dbReference>
<evidence type="ECO:0000256" key="2">
    <source>
        <dbReference type="ARBA" id="ARBA00010139"/>
    </source>
</evidence>
<dbReference type="RefSeq" id="WP_185059088.1">
    <property type="nucleotide sequence ID" value="NZ_BAABJP010000015.1"/>
</dbReference>
<protein>
    <submittedName>
        <fullName evidence="8">NAD(P)/FAD-dependent oxidoreductase</fullName>
    </submittedName>
</protein>
<evidence type="ECO:0000256" key="4">
    <source>
        <dbReference type="ARBA" id="ARBA00022827"/>
    </source>
</evidence>
<keyword evidence="6" id="KW-0560">Oxidoreductase</keyword>
<dbReference type="Pfam" id="PF13738">
    <property type="entry name" value="Pyr_redox_3"/>
    <property type="match status" value="1"/>
</dbReference>
<dbReference type="PANTHER" id="PTHR43098">
    <property type="entry name" value="L-ORNITHINE N(5)-MONOOXYGENASE-RELATED"/>
    <property type="match status" value="1"/>
</dbReference>
<name>A0ABP9Q8A8_9PSEU</name>
<evidence type="ECO:0000256" key="3">
    <source>
        <dbReference type="ARBA" id="ARBA00022630"/>
    </source>
</evidence>
<evidence type="ECO:0000256" key="5">
    <source>
        <dbReference type="ARBA" id="ARBA00022857"/>
    </source>
</evidence>
<dbReference type="PANTHER" id="PTHR43098:SF3">
    <property type="entry name" value="L-ORNITHINE N(5)-MONOOXYGENASE-RELATED"/>
    <property type="match status" value="1"/>
</dbReference>
<keyword evidence="4" id="KW-0274">FAD</keyword>
<evidence type="ECO:0000256" key="1">
    <source>
        <dbReference type="ARBA" id="ARBA00001974"/>
    </source>
</evidence>
<dbReference type="InterPro" id="IPR050775">
    <property type="entry name" value="FAD-binding_Monooxygenases"/>
</dbReference>